<feature type="region of interest" description="Disordered" evidence="1">
    <location>
        <begin position="1"/>
        <end position="49"/>
    </location>
</feature>
<evidence type="ECO:0000313" key="2">
    <source>
        <dbReference type="EMBL" id="SVB01000.1"/>
    </source>
</evidence>
<name>A0A382AHF4_9ZZZZ</name>
<gene>
    <name evidence="2" type="ORF">METZ01_LOCUS153854</name>
</gene>
<organism evidence="2">
    <name type="scientific">marine metagenome</name>
    <dbReference type="NCBI Taxonomy" id="408172"/>
    <lineage>
        <taxon>unclassified sequences</taxon>
        <taxon>metagenomes</taxon>
        <taxon>ecological metagenomes</taxon>
    </lineage>
</organism>
<accession>A0A382AHF4</accession>
<sequence>MQIRSEVRTGEGALPPMALSRPGSLPRFGASVGANYGPENHHQDSRSTAMQTGRMGVSLLYLHSCNFGITVEDESTQAGEIGIEDAKQAGEIGIAD</sequence>
<dbReference type="EMBL" id="UINC01025432">
    <property type="protein sequence ID" value="SVB01000.1"/>
    <property type="molecule type" value="Genomic_DNA"/>
</dbReference>
<evidence type="ECO:0000256" key="1">
    <source>
        <dbReference type="SAM" id="MobiDB-lite"/>
    </source>
</evidence>
<protein>
    <submittedName>
        <fullName evidence="2">Uncharacterized protein</fullName>
    </submittedName>
</protein>
<reference evidence="2" key="1">
    <citation type="submission" date="2018-05" db="EMBL/GenBank/DDBJ databases">
        <authorList>
            <person name="Lanie J.A."/>
            <person name="Ng W.-L."/>
            <person name="Kazmierczak K.M."/>
            <person name="Andrzejewski T.M."/>
            <person name="Davidsen T.M."/>
            <person name="Wayne K.J."/>
            <person name="Tettelin H."/>
            <person name="Glass J.I."/>
            <person name="Rusch D."/>
            <person name="Podicherti R."/>
            <person name="Tsui H.-C.T."/>
            <person name="Winkler M.E."/>
        </authorList>
    </citation>
    <scope>NUCLEOTIDE SEQUENCE</scope>
</reference>
<dbReference type="AlphaFoldDB" id="A0A382AHF4"/>
<proteinExistence type="predicted"/>